<feature type="transmembrane region" description="Helical" evidence="1">
    <location>
        <begin position="50"/>
        <end position="69"/>
    </location>
</feature>
<organism evidence="2 3">
    <name type="scientific">Maribacter chungangensis</name>
    <dbReference type="NCBI Taxonomy" id="1069117"/>
    <lineage>
        <taxon>Bacteria</taxon>
        <taxon>Pseudomonadati</taxon>
        <taxon>Bacteroidota</taxon>
        <taxon>Flavobacteriia</taxon>
        <taxon>Flavobacteriales</taxon>
        <taxon>Flavobacteriaceae</taxon>
        <taxon>Maribacter</taxon>
    </lineage>
</organism>
<keyword evidence="1" id="KW-0472">Membrane</keyword>
<comment type="caution">
    <text evidence="2">The sequence shown here is derived from an EMBL/GenBank/DDBJ whole genome shotgun (WGS) entry which is preliminary data.</text>
</comment>
<keyword evidence="1" id="KW-1133">Transmembrane helix</keyword>
<evidence type="ECO:0000313" key="2">
    <source>
        <dbReference type="EMBL" id="MFD0797463.1"/>
    </source>
</evidence>
<protein>
    <submittedName>
        <fullName evidence="2">Uncharacterized protein</fullName>
    </submittedName>
</protein>
<dbReference type="EMBL" id="JBHTHY010000006">
    <property type="protein sequence ID" value="MFD0797463.1"/>
    <property type="molecule type" value="Genomic_DNA"/>
</dbReference>
<reference evidence="3" key="1">
    <citation type="journal article" date="2019" name="Int. J. Syst. Evol. Microbiol.">
        <title>The Global Catalogue of Microorganisms (GCM) 10K type strain sequencing project: providing services to taxonomists for standard genome sequencing and annotation.</title>
        <authorList>
            <consortium name="The Broad Institute Genomics Platform"/>
            <consortium name="The Broad Institute Genome Sequencing Center for Infectious Disease"/>
            <person name="Wu L."/>
            <person name="Ma J."/>
        </authorList>
    </citation>
    <scope>NUCLEOTIDE SEQUENCE [LARGE SCALE GENOMIC DNA]</scope>
    <source>
        <strain evidence="3">CCUG 61948</strain>
    </source>
</reference>
<accession>A0ABW3B2G7</accession>
<sequence>MKNQFSQNLRILITTVVTLLVWGHIAWDYFHEGIPTHYIFQSDDMPGLPNWWGGIVLPFFTYFLLFRISKRLNQPENGESLQLIGLRFFLGVLFAMSISVAFMNGIDITDYIMGSIFLLAFVFPLYKSEYFLGWVLGSSFTFGAIIPILFGSMLCLIFFLSYQLVRVIKKLLRPKMN</sequence>
<feature type="transmembrane region" description="Helical" evidence="1">
    <location>
        <begin position="133"/>
        <end position="162"/>
    </location>
</feature>
<proteinExistence type="predicted"/>
<evidence type="ECO:0000256" key="1">
    <source>
        <dbReference type="SAM" id="Phobius"/>
    </source>
</evidence>
<evidence type="ECO:0000313" key="3">
    <source>
        <dbReference type="Proteomes" id="UP001597012"/>
    </source>
</evidence>
<keyword evidence="1" id="KW-0812">Transmembrane</keyword>
<dbReference type="Proteomes" id="UP001597012">
    <property type="component" value="Unassembled WGS sequence"/>
</dbReference>
<feature type="transmembrane region" description="Helical" evidence="1">
    <location>
        <begin position="12"/>
        <end position="30"/>
    </location>
</feature>
<keyword evidence="3" id="KW-1185">Reference proteome</keyword>
<name>A0ABW3B2G7_9FLAO</name>
<dbReference type="RefSeq" id="WP_379933783.1">
    <property type="nucleotide sequence ID" value="NZ_JBHTHY010000006.1"/>
</dbReference>
<feature type="transmembrane region" description="Helical" evidence="1">
    <location>
        <begin position="81"/>
        <end position="102"/>
    </location>
</feature>
<gene>
    <name evidence="2" type="ORF">ACFQZJ_08325</name>
</gene>